<proteinExistence type="predicted"/>
<sequence length="236" mass="26980">MICRLTANINIVKKRYPIKKVFLFVAAFFCLMALCYKLFFIADHNAETLAIAENKAVTRLNPTEMAQLHEGDFILRKGFGYFSDIIAKNLNHGSIDVTHAGILVKRNSKWFVIHALSSDVSDIDGMQIQPLTDFLNYSAPGKIIITRAKNADEATGKKIAQLAESYLAKHIPFDHKGVIDDTSTLFCTELIWVIIEKDLHILTLPHETEIREKLFYSMEPMYNTDYFDIVINQYEK</sequence>
<dbReference type="Pfam" id="PF05708">
    <property type="entry name" value="Peptidase_C92"/>
    <property type="match status" value="1"/>
</dbReference>
<dbReference type="InterPro" id="IPR024453">
    <property type="entry name" value="Peptidase_C92"/>
</dbReference>
<protein>
    <recommendedName>
        <fullName evidence="4">Permuted papain-like amidase YaeF/Yiix C92 family enzyme</fullName>
    </recommendedName>
</protein>
<evidence type="ECO:0000313" key="3">
    <source>
        <dbReference type="Proteomes" id="UP000030111"/>
    </source>
</evidence>
<keyword evidence="1" id="KW-0472">Membrane</keyword>
<dbReference type="eggNOG" id="ENOG5030YE4">
    <property type="taxonomic scope" value="Bacteria"/>
</dbReference>
<dbReference type="EMBL" id="JRLY01000012">
    <property type="protein sequence ID" value="KGO92122.1"/>
    <property type="molecule type" value="Genomic_DNA"/>
</dbReference>
<comment type="caution">
    <text evidence="2">The sequence shown here is derived from an EMBL/GenBank/DDBJ whole genome shotgun (WGS) entry which is preliminary data.</text>
</comment>
<organism evidence="2 3">
    <name type="scientific">Flavobacterium subsaxonicum WB 4.1-42 = DSM 21790</name>
    <dbReference type="NCBI Taxonomy" id="1121898"/>
    <lineage>
        <taxon>Bacteria</taxon>
        <taxon>Pseudomonadati</taxon>
        <taxon>Bacteroidota</taxon>
        <taxon>Flavobacteriia</taxon>
        <taxon>Flavobacteriales</taxon>
        <taxon>Flavobacteriaceae</taxon>
        <taxon>Flavobacterium</taxon>
    </lineage>
</organism>
<dbReference type="Gene3D" id="3.90.1720.10">
    <property type="entry name" value="endopeptidase domain like (from Nostoc punctiforme)"/>
    <property type="match status" value="1"/>
</dbReference>
<evidence type="ECO:0000256" key="1">
    <source>
        <dbReference type="SAM" id="Phobius"/>
    </source>
</evidence>
<dbReference type="InterPro" id="IPR038765">
    <property type="entry name" value="Papain-like_cys_pep_sf"/>
</dbReference>
<evidence type="ECO:0000313" key="2">
    <source>
        <dbReference type="EMBL" id="KGO92122.1"/>
    </source>
</evidence>
<dbReference type="STRING" id="1121898.GCA_000422725_03291"/>
<reference evidence="2 3" key="1">
    <citation type="submission" date="2013-09" db="EMBL/GenBank/DDBJ databases">
        <authorList>
            <person name="Zeng Z."/>
            <person name="Chen C."/>
        </authorList>
    </citation>
    <scope>NUCLEOTIDE SEQUENCE [LARGE SCALE GENOMIC DNA]</scope>
    <source>
        <strain evidence="2 3">WB 4.1-42</strain>
    </source>
</reference>
<name>A0A0A2MHJ8_9FLAO</name>
<evidence type="ECO:0008006" key="4">
    <source>
        <dbReference type="Google" id="ProtNLM"/>
    </source>
</evidence>
<dbReference type="AlphaFoldDB" id="A0A0A2MHJ8"/>
<gene>
    <name evidence="2" type="ORF">Q766_14630</name>
</gene>
<dbReference type="Proteomes" id="UP000030111">
    <property type="component" value="Unassembled WGS sequence"/>
</dbReference>
<keyword evidence="1" id="KW-0812">Transmembrane</keyword>
<keyword evidence="3" id="KW-1185">Reference proteome</keyword>
<accession>A0A0A2MHJ8</accession>
<feature type="transmembrane region" description="Helical" evidence="1">
    <location>
        <begin position="21"/>
        <end position="42"/>
    </location>
</feature>
<dbReference type="SUPFAM" id="SSF54001">
    <property type="entry name" value="Cysteine proteinases"/>
    <property type="match status" value="1"/>
</dbReference>
<keyword evidence="1" id="KW-1133">Transmembrane helix</keyword>